<sequence>MRLTLLFLKFDHEYILQHPFLANLTVFVLLVYIFFIFARLFYLRRQRQKSVEARAHLHAVLDNLPHALYVFRADDHGEKRFVFCNRQFEDFFDLRRDQLIGKTKEEIHNETGYRLPGSDLLDQLSEDSMPFYEEELFSPHKGIMTVRVGHRIVRRNNRPPDLITTLGDISELKQVLSDLEDNNQKLTLALDAGSMVPWTWNISKDIIHIDYDTYKHSVSSPDKQDLSFSLSDALLRIHPDDRSNIELSVSAMLSGKIKKAELDLRIRQFGSDKYNWYQLRGELTRISSTGSPEVFTGVFTDINSRKQDECELFLAKERAEEANRLKSAFIANINHEIRTPLNAIVGFSGLLPITTDEQERNEYISLIQKNNELLLQVINNTIDLSAIESGVIEFTTDEVDFKDLMAESLTTLRSQVLPDVQIVLSEQLPHCLLSTDFQHLKQVVDHLLSNAAKFTSQGTIEIGYTISDNFLFFYVTDTGCGIPEEKLKTVFNHFVKLNDFTQGTGVGLTLCSRIVKRLKGRIGVTSKIGRGSTFWFEIPVNSELL</sequence>
<evidence type="ECO:0000256" key="5">
    <source>
        <dbReference type="ARBA" id="ARBA00022777"/>
    </source>
</evidence>
<dbReference type="EC" id="2.7.13.3" evidence="2"/>
<dbReference type="InterPro" id="IPR036890">
    <property type="entry name" value="HATPase_C_sf"/>
</dbReference>
<feature type="domain" description="PAS" evidence="9">
    <location>
        <begin position="53"/>
        <end position="110"/>
    </location>
</feature>
<keyword evidence="7" id="KW-0472">Membrane</keyword>
<dbReference type="PRINTS" id="PR00344">
    <property type="entry name" value="BCTRLSENSOR"/>
</dbReference>
<dbReference type="PANTHER" id="PTHR43711">
    <property type="entry name" value="TWO-COMPONENT HISTIDINE KINASE"/>
    <property type="match status" value="1"/>
</dbReference>
<accession>A0ABN6YZU4</accession>
<keyword evidence="3" id="KW-0597">Phosphoprotein</keyword>
<proteinExistence type="predicted"/>
<dbReference type="Pfam" id="PF13188">
    <property type="entry name" value="PAS_8"/>
    <property type="match status" value="1"/>
</dbReference>
<evidence type="ECO:0000256" key="2">
    <source>
        <dbReference type="ARBA" id="ARBA00012438"/>
    </source>
</evidence>
<evidence type="ECO:0000313" key="10">
    <source>
        <dbReference type="EMBL" id="BEG97857.1"/>
    </source>
</evidence>
<evidence type="ECO:0000256" key="4">
    <source>
        <dbReference type="ARBA" id="ARBA00022679"/>
    </source>
</evidence>
<dbReference type="InterPro" id="IPR035965">
    <property type="entry name" value="PAS-like_dom_sf"/>
</dbReference>
<dbReference type="SUPFAM" id="SSF55785">
    <property type="entry name" value="PYP-like sensor domain (PAS domain)"/>
    <property type="match status" value="1"/>
</dbReference>
<organism evidence="10 11">
    <name type="scientific">Bacteroides sedimenti</name>
    <dbReference type="NCBI Taxonomy" id="2136147"/>
    <lineage>
        <taxon>Bacteria</taxon>
        <taxon>Pseudomonadati</taxon>
        <taxon>Bacteroidota</taxon>
        <taxon>Bacteroidia</taxon>
        <taxon>Bacteroidales</taxon>
        <taxon>Bacteroidaceae</taxon>
        <taxon>Bacteroides</taxon>
    </lineage>
</organism>
<keyword evidence="7" id="KW-1133">Transmembrane helix</keyword>
<dbReference type="EMBL" id="AP028055">
    <property type="protein sequence ID" value="BEG97857.1"/>
    <property type="molecule type" value="Genomic_DNA"/>
</dbReference>
<dbReference type="InterPro" id="IPR004358">
    <property type="entry name" value="Sig_transdc_His_kin-like_C"/>
</dbReference>
<keyword evidence="6" id="KW-0902">Two-component regulatory system</keyword>
<dbReference type="Gene3D" id="3.30.450.20">
    <property type="entry name" value="PAS domain"/>
    <property type="match status" value="2"/>
</dbReference>
<evidence type="ECO:0000256" key="7">
    <source>
        <dbReference type="SAM" id="Phobius"/>
    </source>
</evidence>
<dbReference type="InterPro" id="IPR003661">
    <property type="entry name" value="HisK_dim/P_dom"/>
</dbReference>
<name>A0ABN6YZU4_9BACE</name>
<evidence type="ECO:0000259" key="8">
    <source>
        <dbReference type="PROSITE" id="PS50109"/>
    </source>
</evidence>
<dbReference type="InterPro" id="IPR036097">
    <property type="entry name" value="HisK_dim/P_sf"/>
</dbReference>
<dbReference type="SUPFAM" id="SSF55874">
    <property type="entry name" value="ATPase domain of HSP90 chaperone/DNA topoisomerase II/histidine kinase"/>
    <property type="match status" value="1"/>
</dbReference>
<dbReference type="PROSITE" id="PS50112">
    <property type="entry name" value="PAS"/>
    <property type="match status" value="1"/>
</dbReference>
<evidence type="ECO:0000259" key="9">
    <source>
        <dbReference type="PROSITE" id="PS50112"/>
    </source>
</evidence>
<evidence type="ECO:0000256" key="1">
    <source>
        <dbReference type="ARBA" id="ARBA00000085"/>
    </source>
</evidence>
<protein>
    <recommendedName>
        <fullName evidence="2">histidine kinase</fullName>
        <ecNumber evidence="2">2.7.13.3</ecNumber>
    </recommendedName>
</protein>
<keyword evidence="7" id="KW-0812">Transmembrane</keyword>
<dbReference type="SMART" id="SM00387">
    <property type="entry name" value="HATPase_c"/>
    <property type="match status" value="1"/>
</dbReference>
<evidence type="ECO:0000256" key="6">
    <source>
        <dbReference type="ARBA" id="ARBA00023012"/>
    </source>
</evidence>
<dbReference type="SMART" id="SM00388">
    <property type="entry name" value="HisKA"/>
    <property type="match status" value="1"/>
</dbReference>
<dbReference type="CDD" id="cd00130">
    <property type="entry name" value="PAS"/>
    <property type="match status" value="1"/>
</dbReference>
<dbReference type="Pfam" id="PF02518">
    <property type="entry name" value="HATPase_c"/>
    <property type="match status" value="1"/>
</dbReference>
<dbReference type="Gene3D" id="1.10.287.130">
    <property type="match status" value="1"/>
</dbReference>
<dbReference type="PROSITE" id="PS50109">
    <property type="entry name" value="HIS_KIN"/>
    <property type="match status" value="1"/>
</dbReference>
<comment type="catalytic activity">
    <reaction evidence="1">
        <text>ATP + protein L-histidine = ADP + protein N-phospho-L-histidine.</text>
        <dbReference type="EC" id="2.7.13.3"/>
    </reaction>
</comment>
<dbReference type="InterPro" id="IPR003594">
    <property type="entry name" value="HATPase_dom"/>
</dbReference>
<dbReference type="SUPFAM" id="SSF47384">
    <property type="entry name" value="Homodimeric domain of signal transducing histidine kinase"/>
    <property type="match status" value="1"/>
</dbReference>
<dbReference type="Pfam" id="PF00512">
    <property type="entry name" value="HisKA"/>
    <property type="match status" value="1"/>
</dbReference>
<gene>
    <name evidence="10" type="ORF">BSYN_01220</name>
</gene>
<feature type="domain" description="Histidine kinase" evidence="8">
    <location>
        <begin position="332"/>
        <end position="542"/>
    </location>
</feature>
<dbReference type="Gene3D" id="3.30.565.10">
    <property type="entry name" value="Histidine kinase-like ATPase, C-terminal domain"/>
    <property type="match status" value="1"/>
</dbReference>
<dbReference type="Proteomes" id="UP001496674">
    <property type="component" value="Chromosome"/>
</dbReference>
<dbReference type="InterPro" id="IPR050736">
    <property type="entry name" value="Sensor_HK_Regulatory"/>
</dbReference>
<evidence type="ECO:0000256" key="3">
    <source>
        <dbReference type="ARBA" id="ARBA00022553"/>
    </source>
</evidence>
<dbReference type="InterPro" id="IPR000014">
    <property type="entry name" value="PAS"/>
</dbReference>
<dbReference type="CDD" id="cd00082">
    <property type="entry name" value="HisKA"/>
    <property type="match status" value="1"/>
</dbReference>
<keyword evidence="11" id="KW-1185">Reference proteome</keyword>
<keyword evidence="4" id="KW-0808">Transferase</keyword>
<dbReference type="PANTHER" id="PTHR43711:SF31">
    <property type="entry name" value="HISTIDINE KINASE"/>
    <property type="match status" value="1"/>
</dbReference>
<keyword evidence="5" id="KW-0418">Kinase</keyword>
<feature type="transmembrane region" description="Helical" evidence="7">
    <location>
        <begin position="20"/>
        <end position="42"/>
    </location>
</feature>
<evidence type="ECO:0000313" key="11">
    <source>
        <dbReference type="Proteomes" id="UP001496674"/>
    </source>
</evidence>
<dbReference type="InterPro" id="IPR005467">
    <property type="entry name" value="His_kinase_dom"/>
</dbReference>
<reference evidence="10 11" key="1">
    <citation type="submission" date="2023-04" db="EMBL/GenBank/DDBJ databases">
        <title>Draft genome sequence of acteroides sedimenti strain YN3PY1.</title>
        <authorList>
            <person name="Yoshida N."/>
        </authorList>
    </citation>
    <scope>NUCLEOTIDE SEQUENCE [LARGE SCALE GENOMIC DNA]</scope>
    <source>
        <strain evidence="10 11">YN3PY1</strain>
    </source>
</reference>
<dbReference type="RefSeq" id="WP_353332288.1">
    <property type="nucleotide sequence ID" value="NZ_AP028055.1"/>
</dbReference>